<name>A0A1D8TMB1_9CYAN</name>
<dbReference type="PANTHER" id="PTHR34573:SF1">
    <property type="entry name" value="VITAMIN K EPOXIDE REDUCTASE DOMAIN-CONTAINING PROTEIN"/>
    <property type="match status" value="1"/>
</dbReference>
<dbReference type="Gene3D" id="1.20.1440.130">
    <property type="entry name" value="VKOR domain"/>
    <property type="match status" value="1"/>
</dbReference>
<sequence>MLIVSSYLLYTTLFEFHEKCSFCIMSTLLSASLFILALSAGGWQKLRQQLLTVTMVVILLLLGLLGLYTLGNISRSATEINYTITSSSSEANMALAEHLEKLEVKMYDAFWCDHCNQQKEMFGQGAWSQINYIECWDTMAPKLTPSHF</sequence>
<keyword evidence="1" id="KW-0472">Membrane</keyword>
<dbReference type="Gene3D" id="3.40.30.10">
    <property type="entry name" value="Glutaredoxin"/>
    <property type="match status" value="1"/>
</dbReference>
<dbReference type="PANTHER" id="PTHR34573">
    <property type="entry name" value="VKC DOMAIN-CONTAINING PROTEIN"/>
    <property type="match status" value="1"/>
</dbReference>
<dbReference type="EMBL" id="CP017599">
    <property type="protein sequence ID" value="AOW98754.1"/>
    <property type="molecule type" value="Genomic_DNA"/>
</dbReference>
<protein>
    <recommendedName>
        <fullName evidence="4">Vitamin K epoxide reductase domain-containing protein</fullName>
    </recommendedName>
</protein>
<dbReference type="STRING" id="1458985.BJP34_04190"/>
<feature type="transmembrane region" description="Helical" evidence="1">
    <location>
        <begin position="21"/>
        <end position="43"/>
    </location>
</feature>
<accession>A0A1D8TMB1</accession>
<gene>
    <name evidence="2" type="ORF">BJP34_04190</name>
</gene>
<feature type="transmembrane region" description="Helical" evidence="1">
    <location>
        <begin position="49"/>
        <end position="70"/>
    </location>
</feature>
<dbReference type="AlphaFoldDB" id="A0A1D8TMB1"/>
<dbReference type="Proteomes" id="UP000177870">
    <property type="component" value="Chromosome"/>
</dbReference>
<keyword evidence="1" id="KW-0812">Transmembrane</keyword>
<evidence type="ECO:0000256" key="1">
    <source>
        <dbReference type="SAM" id="Phobius"/>
    </source>
</evidence>
<dbReference type="InterPro" id="IPR038354">
    <property type="entry name" value="VKOR_sf"/>
</dbReference>
<organism evidence="2 3">
    <name type="scientific">Moorena producens PAL-8-15-08-1</name>
    <dbReference type="NCBI Taxonomy" id="1458985"/>
    <lineage>
        <taxon>Bacteria</taxon>
        <taxon>Bacillati</taxon>
        <taxon>Cyanobacteriota</taxon>
        <taxon>Cyanophyceae</taxon>
        <taxon>Coleofasciculales</taxon>
        <taxon>Coleofasciculaceae</taxon>
        <taxon>Moorena</taxon>
    </lineage>
</organism>
<reference evidence="3" key="1">
    <citation type="submission" date="2016-10" db="EMBL/GenBank/DDBJ databases">
        <title>Comparative genomics uncovers the prolific and rare metabolic potential of the cyanobacterial genus Moorea.</title>
        <authorList>
            <person name="Leao T."/>
            <person name="Castelao G."/>
            <person name="Korobeynikov A."/>
            <person name="Monroe E.A."/>
            <person name="Podell S."/>
            <person name="Glukhov E."/>
            <person name="Allen E."/>
            <person name="Gerwick W.H."/>
            <person name="Gerwick L."/>
        </authorList>
    </citation>
    <scope>NUCLEOTIDE SEQUENCE [LARGE SCALE GENOMIC DNA]</scope>
    <source>
        <strain evidence="3">PAL-8-15-08-1</strain>
    </source>
</reference>
<evidence type="ECO:0000313" key="3">
    <source>
        <dbReference type="Proteomes" id="UP000177870"/>
    </source>
</evidence>
<evidence type="ECO:0000313" key="2">
    <source>
        <dbReference type="EMBL" id="AOW98754.1"/>
    </source>
</evidence>
<proteinExistence type="predicted"/>
<dbReference type="KEGG" id="mpro:BJP34_04190"/>
<evidence type="ECO:0008006" key="4">
    <source>
        <dbReference type="Google" id="ProtNLM"/>
    </source>
</evidence>
<keyword evidence="1" id="KW-1133">Transmembrane helix</keyword>